<keyword evidence="1" id="KW-1133">Transmembrane helix</keyword>
<protein>
    <submittedName>
        <fullName evidence="2">Succinate dehydrogenase/fumarate reductase cytochrome b subunit</fullName>
    </submittedName>
</protein>
<dbReference type="Gene3D" id="1.20.1300.10">
    <property type="entry name" value="Fumarate reductase/succinate dehydrogenase, transmembrane subunit"/>
    <property type="match status" value="1"/>
</dbReference>
<keyword evidence="1" id="KW-0812">Transmembrane</keyword>
<feature type="transmembrane region" description="Helical" evidence="1">
    <location>
        <begin position="151"/>
        <end position="175"/>
    </location>
</feature>
<proteinExistence type="predicted"/>
<name>A0A2V1IYY8_9BACT</name>
<feature type="transmembrane region" description="Helical" evidence="1">
    <location>
        <begin position="105"/>
        <end position="125"/>
    </location>
</feature>
<dbReference type="EMBL" id="PUBV01000002">
    <property type="protein sequence ID" value="PWB09335.1"/>
    <property type="molecule type" value="Genomic_DNA"/>
</dbReference>
<evidence type="ECO:0000256" key="1">
    <source>
        <dbReference type="SAM" id="Phobius"/>
    </source>
</evidence>
<feature type="transmembrane region" description="Helical" evidence="1">
    <location>
        <begin position="204"/>
        <end position="223"/>
    </location>
</feature>
<feature type="transmembrane region" description="Helical" evidence="1">
    <location>
        <begin position="51"/>
        <end position="75"/>
    </location>
</feature>
<keyword evidence="1" id="KW-0472">Membrane</keyword>
<reference evidence="3" key="1">
    <citation type="submission" date="2018-02" db="EMBL/GenBank/DDBJ databases">
        <authorList>
            <person name="Clavel T."/>
            <person name="Strowig T."/>
        </authorList>
    </citation>
    <scope>NUCLEOTIDE SEQUENCE [LARGE SCALE GENOMIC DNA]</scope>
    <source>
        <strain evidence="3">DSM 100764</strain>
    </source>
</reference>
<dbReference type="InterPro" id="IPR034804">
    <property type="entry name" value="SQR/QFR_C/D"/>
</dbReference>
<evidence type="ECO:0000313" key="3">
    <source>
        <dbReference type="Proteomes" id="UP000244925"/>
    </source>
</evidence>
<dbReference type="Proteomes" id="UP000244925">
    <property type="component" value="Unassembled WGS sequence"/>
</dbReference>
<keyword evidence="3" id="KW-1185">Reference proteome</keyword>
<accession>A0A2V1IYY8</accession>
<dbReference type="NCBIfam" id="TIGR02046">
    <property type="entry name" value="sdhC_b558_fam"/>
    <property type="match status" value="1"/>
</dbReference>
<dbReference type="SUPFAM" id="SSF81343">
    <property type="entry name" value="Fumarate reductase respiratory complex transmembrane subunits"/>
    <property type="match status" value="1"/>
</dbReference>
<gene>
    <name evidence="2" type="ORF">C5O25_01455</name>
</gene>
<feature type="transmembrane region" description="Helical" evidence="1">
    <location>
        <begin position="12"/>
        <end position="31"/>
    </location>
</feature>
<dbReference type="AlphaFoldDB" id="A0A2V1IYY8"/>
<comment type="caution">
    <text evidence="2">The sequence shown here is derived from an EMBL/GenBank/DDBJ whole genome shotgun (WGS) entry which is preliminary data.</text>
</comment>
<dbReference type="InterPro" id="IPR011138">
    <property type="entry name" value="Cytochrome_b-558"/>
</dbReference>
<dbReference type="CDD" id="cd03498">
    <property type="entry name" value="SQR_TypeB_2_TM"/>
    <property type="match status" value="1"/>
</dbReference>
<dbReference type="GO" id="GO:0016020">
    <property type="term" value="C:membrane"/>
    <property type="evidence" value="ECO:0007669"/>
    <property type="project" value="InterPro"/>
</dbReference>
<sequence>MWLTNSSIGRKLVMSITGACLILFVTFHALMNGVALFWPQAYDMICAFLGANWYALVASMGLAALFIIHICYALWLTVQNRKARGADRYQVNGSQPQVEWSSKNMLVLGIVVLAFLAVHLIQFWAKMQLAEIIHCEYVHDGVAVPPAAGSLFLHIAFSQIWTPIVYIIGFVALWFHMNHGFWSMFQTCGWNNDIWIKRLKCIGLWWSSIVVALFIAQAIVFTVRANSTSFDEACRDYATSVVCPEAAVSQEAVCIIHTDCDGHTDCEGHGHHTECVK</sequence>
<evidence type="ECO:0000313" key="2">
    <source>
        <dbReference type="EMBL" id="PWB09335.1"/>
    </source>
</evidence>
<organism evidence="2 3">
    <name type="scientific">Paramuribaculum intestinale</name>
    <dbReference type="NCBI Taxonomy" id="2094151"/>
    <lineage>
        <taxon>Bacteria</taxon>
        <taxon>Pseudomonadati</taxon>
        <taxon>Bacteroidota</taxon>
        <taxon>Bacteroidia</taxon>
        <taxon>Bacteroidales</taxon>
        <taxon>Muribaculaceae</taxon>
        <taxon>Paramuribaculum</taxon>
    </lineage>
</organism>